<dbReference type="GO" id="GO:0016757">
    <property type="term" value="F:glycosyltransferase activity"/>
    <property type="evidence" value="ECO:0007669"/>
    <property type="project" value="UniProtKB-KW"/>
</dbReference>
<dbReference type="EMBL" id="DMAN01000155">
    <property type="protein sequence ID" value="HAE26908.1"/>
    <property type="molecule type" value="Genomic_DNA"/>
</dbReference>
<feature type="domain" description="Phosphoribosyltransferase" evidence="1">
    <location>
        <begin position="11"/>
        <end position="165"/>
    </location>
</feature>
<dbReference type="Proteomes" id="UP000259610">
    <property type="component" value="Unassembled WGS sequence"/>
</dbReference>
<dbReference type="CDD" id="cd06223">
    <property type="entry name" value="PRTases_typeI"/>
    <property type="match status" value="1"/>
</dbReference>
<keyword evidence="2" id="KW-0808">Transferase</keyword>
<dbReference type="InterPro" id="IPR000836">
    <property type="entry name" value="PRTase_dom"/>
</dbReference>
<dbReference type="AlphaFoldDB" id="A0A3B9GWY5"/>
<sequence>AEAGMLLARALSAHEFKAPVIYALPRGGVPVARPIADALNAPLDILMVRKIGVPWQPEVAAASIVDGEGAEIVTNDPVMRATGLDAGKIADLAKPELEEIERRRKLYLPGKKPVRAEGRTAILVDDGIATGTSMKAAILAVSKRRPAKIVVAVPVAAPDTLHAIGKMVDDTVVLAAPDRFGAVGSYYRDFHQLSDDEVIQLLQQPLLGEE</sequence>
<proteinExistence type="predicted"/>
<dbReference type="Gene3D" id="3.40.50.2020">
    <property type="match status" value="1"/>
</dbReference>
<protein>
    <submittedName>
        <fullName evidence="2">Phosphoribosyltransferase</fullName>
    </submittedName>
</protein>
<keyword evidence="2" id="KW-0328">Glycosyltransferase</keyword>
<dbReference type="SUPFAM" id="SSF53271">
    <property type="entry name" value="PRTase-like"/>
    <property type="match status" value="1"/>
</dbReference>
<accession>A0A3B9GWY5</accession>
<comment type="caution">
    <text evidence="2">The sequence shown here is derived from an EMBL/GenBank/DDBJ whole genome shotgun (WGS) entry which is preliminary data.</text>
</comment>
<evidence type="ECO:0000313" key="2">
    <source>
        <dbReference type="EMBL" id="HAE26908.1"/>
    </source>
</evidence>
<feature type="non-terminal residue" evidence="2">
    <location>
        <position position="1"/>
    </location>
</feature>
<organism evidence="2 3">
    <name type="scientific">Hyphomonas adhaerens</name>
    <dbReference type="NCBI Taxonomy" id="81029"/>
    <lineage>
        <taxon>Bacteria</taxon>
        <taxon>Pseudomonadati</taxon>
        <taxon>Pseudomonadota</taxon>
        <taxon>Alphaproteobacteria</taxon>
        <taxon>Hyphomonadales</taxon>
        <taxon>Hyphomonadaceae</taxon>
        <taxon>Hyphomonas</taxon>
    </lineage>
</organism>
<dbReference type="InterPro" id="IPR029057">
    <property type="entry name" value="PRTase-like"/>
</dbReference>
<evidence type="ECO:0000259" key="1">
    <source>
        <dbReference type="Pfam" id="PF00156"/>
    </source>
</evidence>
<reference evidence="2 3" key="1">
    <citation type="journal article" date="2018" name="Nat. Biotechnol.">
        <title>A standardized bacterial taxonomy based on genome phylogeny substantially revises the tree of life.</title>
        <authorList>
            <person name="Parks D.H."/>
            <person name="Chuvochina M."/>
            <person name="Waite D.W."/>
            <person name="Rinke C."/>
            <person name="Skarshewski A."/>
            <person name="Chaumeil P.A."/>
            <person name="Hugenholtz P."/>
        </authorList>
    </citation>
    <scope>NUCLEOTIDE SEQUENCE [LARGE SCALE GENOMIC DNA]</scope>
    <source>
        <strain evidence="2">UBA8733</strain>
    </source>
</reference>
<dbReference type="Gene3D" id="3.30.1310.20">
    <property type="entry name" value="PRTase-like"/>
    <property type="match status" value="1"/>
</dbReference>
<dbReference type="Pfam" id="PF00156">
    <property type="entry name" value="Pribosyltran"/>
    <property type="match status" value="1"/>
</dbReference>
<evidence type="ECO:0000313" key="3">
    <source>
        <dbReference type="Proteomes" id="UP000259610"/>
    </source>
</evidence>
<gene>
    <name evidence="2" type="ORF">DCG58_07105</name>
</gene>
<name>A0A3B9GWY5_9PROT</name>